<evidence type="ECO:0000256" key="6">
    <source>
        <dbReference type="SAM" id="MobiDB-lite"/>
    </source>
</evidence>
<evidence type="ECO:0000256" key="5">
    <source>
        <dbReference type="PROSITE-ProRule" id="PRU01248"/>
    </source>
</evidence>
<dbReference type="InterPro" id="IPR010998">
    <property type="entry name" value="Integrase_recombinase_N"/>
</dbReference>
<protein>
    <submittedName>
        <fullName evidence="9">Integrase/recombinase</fullName>
    </submittedName>
</protein>
<evidence type="ECO:0000256" key="1">
    <source>
        <dbReference type="ARBA" id="ARBA00022829"/>
    </source>
</evidence>
<feature type="domain" description="Core-binding (CB)" evidence="8">
    <location>
        <begin position="10"/>
        <end position="101"/>
    </location>
</feature>
<dbReference type="GO" id="GO:0006310">
    <property type="term" value="P:DNA recombination"/>
    <property type="evidence" value="ECO:0007669"/>
    <property type="project" value="UniProtKB-KW"/>
</dbReference>
<evidence type="ECO:0000256" key="3">
    <source>
        <dbReference type="ARBA" id="ARBA00023125"/>
    </source>
</evidence>
<dbReference type="GO" id="GO:0015074">
    <property type="term" value="P:DNA integration"/>
    <property type="evidence" value="ECO:0007669"/>
    <property type="project" value="UniProtKB-KW"/>
</dbReference>
<comment type="caution">
    <text evidence="9">The sequence shown here is derived from an EMBL/GenBank/DDBJ whole genome shotgun (WGS) entry which is preliminary data.</text>
</comment>
<name>A0A1Y2SP79_9GAMM</name>
<dbReference type="PANTHER" id="PTHR30349:SF81">
    <property type="entry name" value="TYROSINE RECOMBINASE XERC"/>
    <property type="match status" value="1"/>
</dbReference>
<dbReference type="Proteomes" id="UP000194204">
    <property type="component" value="Unassembled WGS sequence"/>
</dbReference>
<dbReference type="PROSITE" id="PS51900">
    <property type="entry name" value="CB"/>
    <property type="match status" value="1"/>
</dbReference>
<sequence>MTTSHDSTLMTLRQQLEAWLDVRALQGSSPKTLETYRAQLRPFIEWCEQRAVHYAPQVSLPLLESWQRYLRSYRKPDGQLYSNNSQRERLGTLRLWFRHLLQRHHILYNPAEHLVLPKEEKRLPAQVLSESETAQVLDSLDTQTPMGLRNRAILEILWSSGIRRMELRQLRRGDIDFERGAVVVNQGKGNKDRVVPVGERALGWLKRYLVHVRPQLAAHYDSGYLFISQKGRPLSLGHLTQIAGKAIREQAKLNKPGACHLFRHSMATQMLDNGADIRHIQAMLGHEKLNTTQVYTRVAIKQLKRVHSQTHPAERDTQTQSESDSHASTPESRSDRARGEPDTEPSPRRTGQPDNPR</sequence>
<evidence type="ECO:0000313" key="9">
    <source>
        <dbReference type="EMBL" id="OTA19518.1"/>
    </source>
</evidence>
<dbReference type="Gene3D" id="1.10.443.10">
    <property type="entry name" value="Intergrase catalytic core"/>
    <property type="match status" value="1"/>
</dbReference>
<dbReference type="Gene3D" id="1.10.150.130">
    <property type="match status" value="1"/>
</dbReference>
<feature type="domain" description="Tyr recombinase" evidence="7">
    <location>
        <begin position="122"/>
        <end position="308"/>
    </location>
</feature>
<accession>A0A1Y2SP79</accession>
<keyword evidence="3 5" id="KW-0238">DNA-binding</keyword>
<dbReference type="InterPro" id="IPR050090">
    <property type="entry name" value="Tyrosine_recombinase_XerCD"/>
</dbReference>
<dbReference type="SUPFAM" id="SSF56349">
    <property type="entry name" value="DNA breaking-rejoining enzymes"/>
    <property type="match status" value="1"/>
</dbReference>
<feature type="region of interest" description="Disordered" evidence="6">
    <location>
        <begin position="305"/>
        <end position="357"/>
    </location>
</feature>
<dbReference type="GO" id="GO:0007059">
    <property type="term" value="P:chromosome segregation"/>
    <property type="evidence" value="ECO:0007669"/>
    <property type="project" value="UniProtKB-KW"/>
</dbReference>
<dbReference type="AlphaFoldDB" id="A0A1Y2SP79"/>
<evidence type="ECO:0000256" key="4">
    <source>
        <dbReference type="ARBA" id="ARBA00023172"/>
    </source>
</evidence>
<evidence type="ECO:0000256" key="2">
    <source>
        <dbReference type="ARBA" id="ARBA00022908"/>
    </source>
</evidence>
<dbReference type="PANTHER" id="PTHR30349">
    <property type="entry name" value="PHAGE INTEGRASE-RELATED"/>
    <property type="match status" value="1"/>
</dbReference>
<evidence type="ECO:0000259" key="7">
    <source>
        <dbReference type="PROSITE" id="PS51898"/>
    </source>
</evidence>
<dbReference type="EMBL" id="MUBK01000018">
    <property type="protein sequence ID" value="OTA19518.1"/>
    <property type="molecule type" value="Genomic_DNA"/>
</dbReference>
<evidence type="ECO:0000259" key="8">
    <source>
        <dbReference type="PROSITE" id="PS51900"/>
    </source>
</evidence>
<dbReference type="STRING" id="40578.Xbed_02375"/>
<keyword evidence="4" id="KW-0233">DNA recombination</keyword>
<dbReference type="InterPro" id="IPR044068">
    <property type="entry name" value="CB"/>
</dbReference>
<keyword evidence="1" id="KW-0159">Chromosome partition</keyword>
<organism evidence="9 10">
    <name type="scientific">Xenorhabdus beddingii</name>
    <dbReference type="NCBI Taxonomy" id="40578"/>
    <lineage>
        <taxon>Bacteria</taxon>
        <taxon>Pseudomonadati</taxon>
        <taxon>Pseudomonadota</taxon>
        <taxon>Gammaproteobacteria</taxon>
        <taxon>Enterobacterales</taxon>
        <taxon>Morganellaceae</taxon>
        <taxon>Xenorhabdus</taxon>
    </lineage>
</organism>
<keyword evidence="10" id="KW-1185">Reference proteome</keyword>
<dbReference type="RefSeq" id="WP_086113118.1">
    <property type="nucleotide sequence ID" value="NZ_CAWNHF010000090.1"/>
</dbReference>
<dbReference type="GO" id="GO:0003677">
    <property type="term" value="F:DNA binding"/>
    <property type="evidence" value="ECO:0007669"/>
    <property type="project" value="UniProtKB-UniRule"/>
</dbReference>
<dbReference type="InterPro" id="IPR011010">
    <property type="entry name" value="DNA_brk_join_enz"/>
</dbReference>
<dbReference type="OrthoDB" id="9801717at2"/>
<dbReference type="InterPro" id="IPR002104">
    <property type="entry name" value="Integrase_catalytic"/>
</dbReference>
<feature type="compositionally biased region" description="Polar residues" evidence="6">
    <location>
        <begin position="318"/>
        <end position="331"/>
    </location>
</feature>
<proteinExistence type="predicted"/>
<reference evidence="9 10" key="1">
    <citation type="submission" date="2017-01" db="EMBL/GenBank/DDBJ databases">
        <title>Deconstructing symbiosis and pathogenesis requirements using a combined genomic-metabolomic approach.</title>
        <authorList>
            <person name="Tobias N.J."/>
            <person name="Wolff H."/>
            <person name="Djahanschiri B."/>
            <person name="Ebersberger I."/>
            <person name="Bode H.B."/>
        </authorList>
    </citation>
    <scope>NUCLEOTIDE SEQUENCE [LARGE SCALE GENOMIC DNA]</scope>
    <source>
        <strain evidence="9 10">DSM 4764</strain>
    </source>
</reference>
<dbReference type="InterPro" id="IPR013762">
    <property type="entry name" value="Integrase-like_cat_sf"/>
</dbReference>
<keyword evidence="2" id="KW-0229">DNA integration</keyword>
<evidence type="ECO:0000313" key="10">
    <source>
        <dbReference type="Proteomes" id="UP000194204"/>
    </source>
</evidence>
<dbReference type="NCBIfam" id="NF002331">
    <property type="entry name" value="PRK01287.1"/>
    <property type="match status" value="1"/>
</dbReference>
<feature type="compositionally biased region" description="Basic and acidic residues" evidence="6">
    <location>
        <begin position="332"/>
        <end position="347"/>
    </location>
</feature>
<dbReference type="Pfam" id="PF00589">
    <property type="entry name" value="Phage_integrase"/>
    <property type="match status" value="1"/>
</dbReference>
<gene>
    <name evidence="9" type="ORF">Xbed_02375</name>
</gene>
<dbReference type="PROSITE" id="PS51898">
    <property type="entry name" value="TYR_RECOMBINASE"/>
    <property type="match status" value="1"/>
</dbReference>